<dbReference type="InterPro" id="IPR036736">
    <property type="entry name" value="ACP-like_sf"/>
</dbReference>
<protein>
    <recommendedName>
        <fullName evidence="1">Carrier domain-containing protein</fullName>
    </recommendedName>
</protein>
<dbReference type="EMBL" id="JACLHY010000024">
    <property type="protein sequence ID" value="MBC8769912.1"/>
    <property type="molecule type" value="Genomic_DNA"/>
</dbReference>
<proteinExistence type="predicted"/>
<dbReference type="Gene3D" id="3.30.559.10">
    <property type="entry name" value="Chloramphenicol acetyltransferase-like domain"/>
    <property type="match status" value="1"/>
</dbReference>
<dbReference type="RefSeq" id="WP_187587244.1">
    <property type="nucleotide sequence ID" value="NZ_JACLHY010000024.1"/>
</dbReference>
<dbReference type="InterPro" id="IPR029058">
    <property type="entry name" value="AB_hydrolase_fold"/>
</dbReference>
<dbReference type="Gene3D" id="3.40.50.1820">
    <property type="entry name" value="alpha/beta hydrolase"/>
    <property type="match status" value="1"/>
</dbReference>
<dbReference type="PROSITE" id="PS50075">
    <property type="entry name" value="CARRIER"/>
    <property type="match status" value="1"/>
</dbReference>
<feature type="domain" description="Carrier" evidence="1">
    <location>
        <begin position="467"/>
        <end position="542"/>
    </location>
</feature>
<name>A0ABR7QRU8_9FLAO</name>
<reference evidence="2 3" key="1">
    <citation type="submission" date="2020-08" db="EMBL/GenBank/DDBJ databases">
        <title>Arenibacter gaetbuli sp. nov., isolated from a sand dune.</title>
        <authorList>
            <person name="Park S."/>
            <person name="Yoon J.-H."/>
        </authorList>
    </citation>
    <scope>NUCLEOTIDE SEQUENCE [LARGE SCALE GENOMIC DNA]</scope>
    <source>
        <strain evidence="2 3">BSSL-BM3</strain>
    </source>
</reference>
<sequence>MDTGKRSNIEAILPLTELQQGMLIHHLSNPLQDEGFLHVGFRLKGSLNTHFFKKAWGLAIERHQVLRSSVHWENIRAPVQLIRGVSETNWTTLDWTDINLAEQSIRLEALKSTQKGLGMDFKQNPLLNFHLIKMGQVEFFFLWPCHHLLLDGWSSSNIVKDVCTFYEALCKGTSTELKTLPSLKTYYAWLKNKEQKGAASFWSNYFEGYSKSHLFKRANVSTRANGSIMECISLSETESKNITEKARANLISVNTLIQGAWSLLLSAYFNAGNVVFGTSVSGRSNDFPNMDLLTGMFMNILPVSSIIDKQCSLKVWLQSFQKRQVACLQYEETTATEIWSELSENKGGTMFDSLLVFENFPWKDLKCGDVEISDYGSGITSNYPISLIIVPQAQMKFKFVFNNDQLDERTKNWIIDNWERVLKLILSDEVTQVHEVLDGVGIYHYDGSEQKGIKIPKIEALSANYVAPRNEIEDQLVDIWEKLLGVDKVGVKDNYFELGGKSIMAIQMFALIESKLGARLPLTTLLFSPTIEQIAVLLTKNNKSELRNWNFIVPLRRTGGAKPLFCVHGGEGHVLFYKLLPKYLKEDRPIYLLQPKGIDGEGTMHASIEAMSKDYLSEILEIQGDGPYNIMFFCYSALAIEMALLLQGLGKQVNLIIVDSTAQSPAKVSQRSFRLRVKNYLLKMRHAPIMTLKSSIVYRYRQLLEPIYITLTQDKSTIALTKIRKHLDYVHGQYVWKKIASPITLVLTEKEPTENREEKIRLWEYWTNSKVEVYYNTGNHLNLFEEPHVRLLAKTVDEACV</sequence>
<dbReference type="SUPFAM" id="SSF52777">
    <property type="entry name" value="CoA-dependent acyltransferases"/>
    <property type="match status" value="2"/>
</dbReference>
<accession>A0ABR7QRU8</accession>
<dbReference type="SUPFAM" id="SSF47336">
    <property type="entry name" value="ACP-like"/>
    <property type="match status" value="1"/>
</dbReference>
<dbReference type="InterPro" id="IPR001242">
    <property type="entry name" value="Condensation_dom"/>
</dbReference>
<dbReference type="Gene3D" id="1.10.1200.10">
    <property type="entry name" value="ACP-like"/>
    <property type="match status" value="1"/>
</dbReference>
<keyword evidence="3" id="KW-1185">Reference proteome</keyword>
<evidence type="ECO:0000259" key="1">
    <source>
        <dbReference type="PROSITE" id="PS50075"/>
    </source>
</evidence>
<dbReference type="SUPFAM" id="SSF53474">
    <property type="entry name" value="alpha/beta-Hydrolases"/>
    <property type="match status" value="1"/>
</dbReference>
<comment type="caution">
    <text evidence="2">The sequence shown here is derived from an EMBL/GenBank/DDBJ whole genome shotgun (WGS) entry which is preliminary data.</text>
</comment>
<dbReference type="PANTHER" id="PTHR45527">
    <property type="entry name" value="NONRIBOSOMAL PEPTIDE SYNTHETASE"/>
    <property type="match status" value="1"/>
</dbReference>
<dbReference type="InterPro" id="IPR009081">
    <property type="entry name" value="PP-bd_ACP"/>
</dbReference>
<dbReference type="InterPro" id="IPR023213">
    <property type="entry name" value="CAT-like_dom_sf"/>
</dbReference>
<evidence type="ECO:0000313" key="3">
    <source>
        <dbReference type="Proteomes" id="UP000618952"/>
    </source>
</evidence>
<dbReference type="PANTHER" id="PTHR45527:SF1">
    <property type="entry name" value="FATTY ACID SYNTHASE"/>
    <property type="match status" value="1"/>
</dbReference>
<dbReference type="Pfam" id="PF00668">
    <property type="entry name" value="Condensation"/>
    <property type="match status" value="1"/>
</dbReference>
<gene>
    <name evidence="2" type="ORF">H4O18_18080</name>
</gene>
<evidence type="ECO:0000313" key="2">
    <source>
        <dbReference type="EMBL" id="MBC8769912.1"/>
    </source>
</evidence>
<dbReference type="Pfam" id="PF00550">
    <property type="entry name" value="PP-binding"/>
    <property type="match status" value="1"/>
</dbReference>
<dbReference type="Gene3D" id="3.30.559.30">
    <property type="entry name" value="Nonribosomal peptide synthetase, condensation domain"/>
    <property type="match status" value="1"/>
</dbReference>
<dbReference type="Pfam" id="PF00975">
    <property type="entry name" value="Thioesterase"/>
    <property type="match status" value="1"/>
</dbReference>
<dbReference type="InterPro" id="IPR001031">
    <property type="entry name" value="Thioesterase"/>
</dbReference>
<organism evidence="2 3">
    <name type="scientific">Arenibacter arenosicollis</name>
    <dbReference type="NCBI Taxonomy" id="2762274"/>
    <lineage>
        <taxon>Bacteria</taxon>
        <taxon>Pseudomonadati</taxon>
        <taxon>Bacteroidota</taxon>
        <taxon>Flavobacteriia</taxon>
        <taxon>Flavobacteriales</taxon>
        <taxon>Flavobacteriaceae</taxon>
        <taxon>Arenibacter</taxon>
    </lineage>
</organism>
<dbReference type="Proteomes" id="UP000618952">
    <property type="component" value="Unassembled WGS sequence"/>
</dbReference>